<feature type="region of interest" description="Disordered" evidence="5">
    <location>
        <begin position="664"/>
        <end position="701"/>
    </location>
</feature>
<evidence type="ECO:0000256" key="4">
    <source>
        <dbReference type="ARBA" id="ARBA00023242"/>
    </source>
</evidence>
<feature type="domain" description="Myb-like" evidence="6">
    <location>
        <begin position="344"/>
        <end position="396"/>
    </location>
</feature>
<sequence length="815" mass="91629">MAPSSRCSSSSSDCDESLAEDLDALRQALTLTGAGAVSDALTASDCDSDSVDDDLDLLRDLQLRVSSASAADSSPFGGTLVSVPPVDSDDDSDEDLATLRAIQRRFSQYEASQGQQAAEESSLDSSKLGLRSRFPKSAECFVEALKKNRTCQRFIREKLMEIEAKIEENKDLRERVKCLMEFQADSRRKTGRILGQQKDARARLVSMRKMRVLKCKKAICRKAPALCFGPLENSRVSCYKLIMRRFPFSANKQSWSNIERENLVKGIKQQYQEVVILNSMSLESDLDSSAYSKSSFTLPSKNLEVTPEKIRSFLPSINWDRLACMYLTGRSGAECEARWLNHEDPLINHNPWTKLEDKKLLFIIQERGLYNWIDIAIALGTQRTPFQCLARYQRSLNPHILRKDWTEEEDAMLRAAVENFGDNNWQMVSSTLEGRTGPQCSNRWRKSILPERKVGRWSVDEDKRLKVAVMLFGAKNWNKIARFAPGRTQVQCRERWLNCLDPSLNLEAWTAEEDAKLLDAINMHGYCWSRVANCVPPRTDSQCRRRWKVLLPHEVPLLQAARQIKQTALISNFVDRESERPLIGPNDFCPSVNPPVAEKESSGRTRKRRPREGKTSKKQREASSDSLPKKSRQQSRKCDQNVIADDMIDSSEDNALAVLPLVPPKSLNTGEMRNTKRSRNKALSDSLPKKSRAKSRSHSENFVAVDNIAENVPTDVSHAHVEDPNTAESRHIKRTWNKSSRDAHPKSGRSQVGGSSVDDALMSSKNSATESSAICEVASNGAESGGRKRKRKTFLQVSSYGSRAKVLKSSSCDVA</sequence>
<evidence type="ECO:0000259" key="6">
    <source>
        <dbReference type="PROSITE" id="PS50090"/>
    </source>
</evidence>
<dbReference type="PANTHER" id="PTHR46621">
    <property type="entry name" value="SNRNA-ACTIVATING PROTEIN COMPLEX SUBUNIT 4"/>
    <property type="match status" value="1"/>
</dbReference>
<feature type="domain" description="Myb-like" evidence="6">
    <location>
        <begin position="449"/>
        <end position="500"/>
    </location>
</feature>
<comment type="caution">
    <text evidence="8">The sequence shown here is derived from an EMBL/GenBank/DDBJ whole genome shotgun (WGS) entry which is preliminary data.</text>
</comment>
<keyword evidence="4" id="KW-0539">Nucleus</keyword>
<dbReference type="PANTHER" id="PTHR46621:SF1">
    <property type="entry name" value="SNRNA-ACTIVATING PROTEIN COMPLEX SUBUNIT 4"/>
    <property type="match status" value="1"/>
</dbReference>
<evidence type="ECO:0000256" key="5">
    <source>
        <dbReference type="SAM" id="MobiDB-lite"/>
    </source>
</evidence>
<evidence type="ECO:0000259" key="7">
    <source>
        <dbReference type="PROSITE" id="PS51294"/>
    </source>
</evidence>
<feature type="region of interest" description="Disordered" evidence="5">
    <location>
        <begin position="713"/>
        <end position="774"/>
    </location>
</feature>
<dbReference type="Gene3D" id="1.10.10.60">
    <property type="entry name" value="Homeodomain-like"/>
    <property type="match status" value="4"/>
</dbReference>
<feature type="domain" description="Myb-like" evidence="6">
    <location>
        <begin position="501"/>
        <end position="551"/>
    </location>
</feature>
<dbReference type="SUPFAM" id="SSF46689">
    <property type="entry name" value="Homeodomain-like"/>
    <property type="match status" value="3"/>
</dbReference>
<dbReference type="GO" id="GO:0001006">
    <property type="term" value="F:RNA polymerase III type 3 promoter sequence-specific DNA binding"/>
    <property type="evidence" value="ECO:0007669"/>
    <property type="project" value="TreeGrafter"/>
</dbReference>
<evidence type="ECO:0000313" key="9">
    <source>
        <dbReference type="Proteomes" id="UP001085076"/>
    </source>
</evidence>
<organism evidence="8 9">
    <name type="scientific">Dioscorea zingiberensis</name>
    <dbReference type="NCBI Taxonomy" id="325984"/>
    <lineage>
        <taxon>Eukaryota</taxon>
        <taxon>Viridiplantae</taxon>
        <taxon>Streptophyta</taxon>
        <taxon>Embryophyta</taxon>
        <taxon>Tracheophyta</taxon>
        <taxon>Spermatophyta</taxon>
        <taxon>Magnoliopsida</taxon>
        <taxon>Liliopsida</taxon>
        <taxon>Dioscoreales</taxon>
        <taxon>Dioscoreaceae</taxon>
        <taxon>Dioscorea</taxon>
    </lineage>
</organism>
<evidence type="ECO:0000256" key="2">
    <source>
        <dbReference type="ARBA" id="ARBA00023125"/>
    </source>
</evidence>
<feature type="domain" description="HTH myb-type" evidence="7">
    <location>
        <begin position="455"/>
        <end position="500"/>
    </location>
</feature>
<keyword evidence="2" id="KW-0238">DNA-binding</keyword>
<evidence type="ECO:0000256" key="3">
    <source>
        <dbReference type="ARBA" id="ARBA00023163"/>
    </source>
</evidence>
<dbReference type="InterPro" id="IPR017930">
    <property type="entry name" value="Myb_dom"/>
</dbReference>
<feature type="domain" description="HTH myb-type" evidence="7">
    <location>
        <begin position="397"/>
        <end position="452"/>
    </location>
</feature>
<dbReference type="GO" id="GO:0042796">
    <property type="term" value="P:snRNA transcription by RNA polymerase III"/>
    <property type="evidence" value="ECO:0007669"/>
    <property type="project" value="TreeGrafter"/>
</dbReference>
<dbReference type="GO" id="GO:0042795">
    <property type="term" value="P:snRNA transcription by RNA polymerase II"/>
    <property type="evidence" value="ECO:0007669"/>
    <property type="project" value="TreeGrafter"/>
</dbReference>
<keyword evidence="3" id="KW-0804">Transcription</keyword>
<proteinExistence type="predicted"/>
<name>A0A9D5CVR0_9LILI</name>
<reference evidence="8" key="1">
    <citation type="submission" date="2021-03" db="EMBL/GenBank/DDBJ databases">
        <authorList>
            <person name="Li Z."/>
            <person name="Yang C."/>
        </authorList>
    </citation>
    <scope>NUCLEOTIDE SEQUENCE</scope>
    <source>
        <strain evidence="8">Dzin_1.0</strain>
        <tissue evidence="8">Leaf</tissue>
    </source>
</reference>
<feature type="compositionally biased region" description="Polar residues" evidence="5">
    <location>
        <begin position="763"/>
        <end position="772"/>
    </location>
</feature>
<dbReference type="CDD" id="cd00167">
    <property type="entry name" value="SANT"/>
    <property type="match status" value="3"/>
</dbReference>
<gene>
    <name evidence="8" type="ORF">J5N97_008696</name>
</gene>
<dbReference type="PROSITE" id="PS51294">
    <property type="entry name" value="HTH_MYB"/>
    <property type="match status" value="3"/>
</dbReference>
<evidence type="ECO:0000313" key="8">
    <source>
        <dbReference type="EMBL" id="KAJ0980441.1"/>
    </source>
</evidence>
<dbReference type="AlphaFoldDB" id="A0A9D5CVR0"/>
<dbReference type="OrthoDB" id="2143914at2759"/>
<feature type="domain" description="Myb-like" evidence="6">
    <location>
        <begin position="397"/>
        <end position="448"/>
    </location>
</feature>
<feature type="region of interest" description="Disordered" evidence="5">
    <location>
        <begin position="584"/>
        <end position="641"/>
    </location>
</feature>
<dbReference type="GO" id="GO:0019185">
    <property type="term" value="C:snRNA-activating protein complex"/>
    <property type="evidence" value="ECO:0007669"/>
    <property type="project" value="TreeGrafter"/>
</dbReference>
<feature type="domain" description="HTH myb-type" evidence="7">
    <location>
        <begin position="501"/>
        <end position="555"/>
    </location>
</feature>
<dbReference type="PROSITE" id="PS50090">
    <property type="entry name" value="MYB_LIKE"/>
    <property type="match status" value="4"/>
</dbReference>
<dbReference type="InterPro" id="IPR051575">
    <property type="entry name" value="Myb-like_DNA-bd"/>
</dbReference>
<dbReference type="InterPro" id="IPR009057">
    <property type="entry name" value="Homeodomain-like_sf"/>
</dbReference>
<dbReference type="Pfam" id="PF00249">
    <property type="entry name" value="Myb_DNA-binding"/>
    <property type="match status" value="4"/>
</dbReference>
<feature type="region of interest" description="Disordered" evidence="5">
    <location>
        <begin position="70"/>
        <end position="93"/>
    </location>
</feature>
<reference evidence="8" key="2">
    <citation type="journal article" date="2022" name="Hortic Res">
        <title>The genome of Dioscorea zingiberensis sheds light on the biosynthesis, origin and evolution of the medicinally important diosgenin saponins.</title>
        <authorList>
            <person name="Li Y."/>
            <person name="Tan C."/>
            <person name="Li Z."/>
            <person name="Guo J."/>
            <person name="Li S."/>
            <person name="Chen X."/>
            <person name="Wang C."/>
            <person name="Dai X."/>
            <person name="Yang H."/>
            <person name="Song W."/>
            <person name="Hou L."/>
            <person name="Xu J."/>
            <person name="Tong Z."/>
            <person name="Xu A."/>
            <person name="Yuan X."/>
            <person name="Wang W."/>
            <person name="Yang Q."/>
            <person name="Chen L."/>
            <person name="Sun Z."/>
            <person name="Wang K."/>
            <person name="Pan B."/>
            <person name="Chen J."/>
            <person name="Bao Y."/>
            <person name="Liu F."/>
            <person name="Qi X."/>
            <person name="Gang D.R."/>
            <person name="Wen J."/>
            <person name="Li J."/>
        </authorList>
    </citation>
    <scope>NUCLEOTIDE SEQUENCE</scope>
    <source>
        <strain evidence="8">Dzin_1.0</strain>
    </source>
</reference>
<dbReference type="EMBL" id="JAGGNH010000002">
    <property type="protein sequence ID" value="KAJ0980441.1"/>
    <property type="molecule type" value="Genomic_DNA"/>
</dbReference>
<keyword evidence="1" id="KW-0805">Transcription regulation</keyword>
<dbReference type="Proteomes" id="UP001085076">
    <property type="component" value="Miscellaneous, Linkage group lg02"/>
</dbReference>
<protein>
    <submittedName>
        <fullName evidence="8">Uncharacterized protein</fullName>
    </submittedName>
</protein>
<keyword evidence="9" id="KW-1185">Reference proteome</keyword>
<evidence type="ECO:0000256" key="1">
    <source>
        <dbReference type="ARBA" id="ARBA00023015"/>
    </source>
</evidence>
<accession>A0A9D5CVR0</accession>
<dbReference type="SMART" id="SM00717">
    <property type="entry name" value="SANT"/>
    <property type="match status" value="5"/>
</dbReference>
<dbReference type="GO" id="GO:0000978">
    <property type="term" value="F:RNA polymerase II cis-regulatory region sequence-specific DNA binding"/>
    <property type="evidence" value="ECO:0007669"/>
    <property type="project" value="TreeGrafter"/>
</dbReference>
<feature type="compositionally biased region" description="Basic and acidic residues" evidence="5">
    <location>
        <begin position="612"/>
        <end position="623"/>
    </location>
</feature>
<dbReference type="InterPro" id="IPR001005">
    <property type="entry name" value="SANT/Myb"/>
</dbReference>